<dbReference type="AlphaFoldDB" id="A0A0W0EXR1"/>
<evidence type="ECO:0000256" key="1">
    <source>
        <dbReference type="SAM" id="MobiDB-lite"/>
    </source>
</evidence>
<feature type="compositionally biased region" description="Polar residues" evidence="1">
    <location>
        <begin position="697"/>
        <end position="715"/>
    </location>
</feature>
<feature type="region of interest" description="Disordered" evidence="1">
    <location>
        <begin position="256"/>
        <end position="323"/>
    </location>
</feature>
<reference evidence="2 3" key="1">
    <citation type="submission" date="2015-12" db="EMBL/GenBank/DDBJ databases">
        <title>Draft genome sequence of Moniliophthora roreri, the causal agent of frosty pod rot of cacao.</title>
        <authorList>
            <person name="Aime M.C."/>
            <person name="Diaz-Valderrama J.R."/>
            <person name="Kijpornyongpan T."/>
            <person name="Phillips-Mora W."/>
        </authorList>
    </citation>
    <scope>NUCLEOTIDE SEQUENCE [LARGE SCALE GENOMIC DNA]</scope>
    <source>
        <strain evidence="2 3">MCA 2952</strain>
    </source>
</reference>
<organism evidence="2 3">
    <name type="scientific">Moniliophthora roreri</name>
    <name type="common">Frosty pod rot fungus</name>
    <name type="synonym">Monilia roreri</name>
    <dbReference type="NCBI Taxonomy" id="221103"/>
    <lineage>
        <taxon>Eukaryota</taxon>
        <taxon>Fungi</taxon>
        <taxon>Dikarya</taxon>
        <taxon>Basidiomycota</taxon>
        <taxon>Agaricomycotina</taxon>
        <taxon>Agaricomycetes</taxon>
        <taxon>Agaricomycetidae</taxon>
        <taxon>Agaricales</taxon>
        <taxon>Marasmiineae</taxon>
        <taxon>Marasmiaceae</taxon>
        <taxon>Moniliophthora</taxon>
    </lineage>
</organism>
<feature type="compositionally biased region" description="Polar residues" evidence="1">
    <location>
        <begin position="864"/>
        <end position="877"/>
    </location>
</feature>
<sequence length="877" mass="95874">MAANPPLAERLDIHKSCKSIENLLAVFNDYCEAAGAIVTLQKKLSKALRETAGMKVTNDIAANALNSSAAIFEALGGIDAKFAKIADKEYDAISSEVKKWFKKLAKEEKAHDEKIAATNAKIKQAGQVYERRSKKNPREANDEHARYINLISTVGPEISQEKHNHSLLVTQRHTSTTYSLAACVSRVADAEWTKACEGVRRFSPTIGKLGEWRALCEGGWTGPIPQDLPDIDYPPQQPLADTDHPALMRRFEDDERYTAPTLRTSPTGMEHFPEQPGMTTGTSTPTYEREPDFSSPQRQYQVANDTPSREKAPPTSFSFSNKFVDDNTGSVRSLSAFPSPPTHFPLPQVLTQRQQQPLSSAPSFPALARPDRSPVAETVEDSPVPTRLPTVPSSPVQKKLIDTTHPIDSIEESNGVVSDGASSGPSRSKAARTETLDPNTYRSPEPITSSTSEQSPSPSRPFARGDYMTEEPESMAGIRSGNRQRTSFDGGRSKRIERSDTNTSNGSIVAQMRNRYTNNSGSSSPPLPKDIPRLPMSVGDLASKYGRPTSPSGSRPHPSIDTQTRQAEPTTFRERESPSTAGYRSTGVREGPPASPPSVPAAPADDDFAARRRQQQRAEQMAELELREKEQELRRREQVIEQRARELEKERAQLMLNANASSAAESSNNNSNTTATVKPRERQLSFQQDQLRRPLSDNLQLESSPTSPLNISTPQPIRGALRHSQYSASATHLVPPSASSRPSYGGIDEDGEYRRPRSSSSRDPSVTSTTSISASTSTSPVMSSAPPTREKKGWMRRLSMPIVAGNPFLDSKKHTSNHSYGGKGGILSLDSRKNGGIASFMKGGMVGEDGRVMGGSKSYEIGSGISNRSVTNFNDRR</sequence>
<evidence type="ECO:0000313" key="2">
    <source>
        <dbReference type="EMBL" id="KTB28872.1"/>
    </source>
</evidence>
<protein>
    <submittedName>
        <fullName evidence="2">Uncharacterized protein</fullName>
    </submittedName>
</protein>
<evidence type="ECO:0000313" key="3">
    <source>
        <dbReference type="Proteomes" id="UP000054988"/>
    </source>
</evidence>
<feature type="compositionally biased region" description="Polar residues" evidence="1">
    <location>
        <begin position="351"/>
        <end position="362"/>
    </location>
</feature>
<gene>
    <name evidence="2" type="ORF">WG66_18576</name>
</gene>
<feature type="region of interest" description="Disordered" evidence="1">
    <location>
        <begin position="858"/>
        <end position="877"/>
    </location>
</feature>
<dbReference type="EMBL" id="LATX01002462">
    <property type="protein sequence ID" value="KTB28872.1"/>
    <property type="molecule type" value="Genomic_DNA"/>
</dbReference>
<feature type="compositionally biased region" description="Polar residues" evidence="1">
    <location>
        <begin position="294"/>
        <end position="306"/>
    </location>
</feature>
<feature type="region of interest" description="Disordered" evidence="1">
    <location>
        <begin position="726"/>
        <end position="796"/>
    </location>
</feature>
<proteinExistence type="predicted"/>
<feature type="compositionally biased region" description="Low complexity" evidence="1">
    <location>
        <begin position="758"/>
        <end position="787"/>
    </location>
</feature>
<feature type="compositionally biased region" description="Low complexity" evidence="1">
    <location>
        <begin position="659"/>
        <end position="676"/>
    </location>
</feature>
<feature type="region of interest" description="Disordered" evidence="1">
    <location>
        <begin position="351"/>
        <end position="620"/>
    </location>
</feature>
<feature type="compositionally biased region" description="Polar residues" evidence="1">
    <location>
        <begin position="560"/>
        <end position="569"/>
    </location>
</feature>
<feature type="region of interest" description="Disordered" evidence="1">
    <location>
        <begin position="697"/>
        <end position="716"/>
    </location>
</feature>
<dbReference type="eggNOG" id="ENOG502S3QD">
    <property type="taxonomic scope" value="Eukaryota"/>
</dbReference>
<feature type="compositionally biased region" description="Low complexity" evidence="1">
    <location>
        <begin position="442"/>
        <end position="461"/>
    </location>
</feature>
<accession>A0A0W0EXR1</accession>
<feature type="compositionally biased region" description="Basic and acidic residues" evidence="1">
    <location>
        <begin position="491"/>
        <end position="500"/>
    </location>
</feature>
<feature type="compositionally biased region" description="Polar residues" evidence="1">
    <location>
        <begin position="277"/>
        <end position="286"/>
    </location>
</feature>
<feature type="compositionally biased region" description="Polar residues" evidence="1">
    <location>
        <begin position="501"/>
        <end position="524"/>
    </location>
</feature>
<comment type="caution">
    <text evidence="2">The sequence shown here is derived from an EMBL/GenBank/DDBJ whole genome shotgun (WGS) entry which is preliminary data.</text>
</comment>
<name>A0A0W0EXR1_MONRR</name>
<dbReference type="Proteomes" id="UP000054988">
    <property type="component" value="Unassembled WGS sequence"/>
</dbReference>
<feature type="region of interest" description="Disordered" evidence="1">
    <location>
        <begin position="659"/>
        <end position="683"/>
    </location>
</feature>